<dbReference type="EMBL" id="JACCCU010000001">
    <property type="protein sequence ID" value="NYF87991.1"/>
    <property type="molecule type" value="Genomic_DNA"/>
</dbReference>
<proteinExistence type="predicted"/>
<feature type="domain" description="Apiosidase-like catalytic" evidence="2">
    <location>
        <begin position="1"/>
        <end position="120"/>
    </location>
</feature>
<dbReference type="InterPro" id="IPR024749">
    <property type="entry name" value="Collagen-bd_put"/>
</dbReference>
<dbReference type="Gene3D" id="3.20.20.80">
    <property type="entry name" value="Glycosidases"/>
    <property type="match status" value="1"/>
</dbReference>
<evidence type="ECO:0000313" key="3">
    <source>
        <dbReference type="EMBL" id="NYF87991.1"/>
    </source>
</evidence>
<comment type="caution">
    <text evidence="3">The sequence shown here is derived from an EMBL/GenBank/DDBJ whole genome shotgun (WGS) entry which is preliminary data.</text>
</comment>
<evidence type="ECO:0000259" key="2">
    <source>
        <dbReference type="Pfam" id="PF13204"/>
    </source>
</evidence>
<feature type="domain" description="Putative collagen-binding" evidence="1">
    <location>
        <begin position="132"/>
        <end position="214"/>
    </location>
</feature>
<evidence type="ECO:0008006" key="5">
    <source>
        <dbReference type="Google" id="ProtNLM"/>
    </source>
</evidence>
<protein>
    <recommendedName>
        <fullName evidence="5">DUF4038 domain-containing protein</fullName>
    </recommendedName>
</protein>
<organism evidence="3 4">
    <name type="scientific">Tunturiibacter lichenicola</name>
    <dbReference type="NCBI Taxonomy" id="2051959"/>
    <lineage>
        <taxon>Bacteria</taxon>
        <taxon>Pseudomonadati</taxon>
        <taxon>Acidobacteriota</taxon>
        <taxon>Terriglobia</taxon>
        <taxon>Terriglobales</taxon>
        <taxon>Acidobacteriaceae</taxon>
        <taxon>Tunturiibacter</taxon>
    </lineage>
</organism>
<accession>A0A852V9I4</accession>
<sequence length="231" mass="26013">MQSGHGSGHDVPVWEWVRRDVALLPPKPTLDLEPNYEDHLVNPWPQWNPTNGFFRDDDVRRAVFAGACGTTYGHHAVWQFASVRGPVINHADMGWRLAMQRPAARQMSYLRQLMLSRPFFGRVEAPEMLPAGSSDDPSRQAIATRSEDRSYAFIFFPQARQRIEIDFAAVRGPRRAWWFDPQAGMAEKTALPNTKTLILMTAPNGVADAVLVVDCVDRNFPSPGLLQGRMS</sequence>
<dbReference type="PANTHER" id="PTHR37836">
    <property type="entry name" value="LMO1036 PROTEIN"/>
    <property type="match status" value="1"/>
</dbReference>
<dbReference type="PANTHER" id="PTHR37836:SF3">
    <property type="entry name" value="ENDOGLUCANASE"/>
    <property type="match status" value="1"/>
</dbReference>
<dbReference type="Pfam" id="PF12904">
    <property type="entry name" value="Collagen_bind_2"/>
    <property type="match status" value="1"/>
</dbReference>
<name>A0A852V9I4_9BACT</name>
<reference evidence="3 4" key="1">
    <citation type="submission" date="2020-07" db="EMBL/GenBank/DDBJ databases">
        <title>Genomic Encyclopedia of Type Strains, Phase IV (KMG-V): Genome sequencing to study the core and pangenomes of soil and plant-associated prokaryotes.</title>
        <authorList>
            <person name="Whitman W."/>
        </authorList>
    </citation>
    <scope>NUCLEOTIDE SEQUENCE [LARGE SCALE GENOMIC DNA]</scope>
    <source>
        <strain evidence="3 4">M8UP22</strain>
    </source>
</reference>
<dbReference type="AlphaFoldDB" id="A0A852V9I4"/>
<dbReference type="InterPro" id="IPR025277">
    <property type="entry name" value="Apiosidase-like_cat_dom"/>
</dbReference>
<evidence type="ECO:0000313" key="4">
    <source>
        <dbReference type="Proteomes" id="UP000564385"/>
    </source>
</evidence>
<evidence type="ECO:0000259" key="1">
    <source>
        <dbReference type="Pfam" id="PF12904"/>
    </source>
</evidence>
<dbReference type="Pfam" id="PF13204">
    <property type="entry name" value="Apiosidase"/>
    <property type="match status" value="1"/>
</dbReference>
<dbReference type="Proteomes" id="UP000564385">
    <property type="component" value="Unassembled WGS sequence"/>
</dbReference>
<gene>
    <name evidence="3" type="ORF">HDF08_000058</name>
</gene>